<evidence type="ECO:0000256" key="2">
    <source>
        <dbReference type="SAM" id="SignalP"/>
    </source>
</evidence>
<feature type="region of interest" description="Disordered" evidence="1">
    <location>
        <begin position="79"/>
        <end position="100"/>
    </location>
</feature>
<evidence type="ECO:0000313" key="4">
    <source>
        <dbReference type="Proteomes" id="UP001620234"/>
    </source>
</evidence>
<organism evidence="3 4">
    <name type="scientific">Psychrobacter namhaensis</name>
    <dbReference type="NCBI Taxonomy" id="292734"/>
    <lineage>
        <taxon>Bacteria</taxon>
        <taxon>Pseudomonadati</taxon>
        <taxon>Pseudomonadota</taxon>
        <taxon>Gammaproteobacteria</taxon>
        <taxon>Moraxellales</taxon>
        <taxon>Moraxellaceae</taxon>
        <taxon>Psychrobacter</taxon>
    </lineage>
</organism>
<comment type="caution">
    <text evidence="3">The sequence shown here is derived from an EMBL/GenBank/DDBJ whole genome shotgun (WGS) entry which is preliminary data.</text>
</comment>
<dbReference type="EMBL" id="JBJDPD010000004">
    <property type="protein sequence ID" value="MFK4000513.1"/>
    <property type="molecule type" value="Genomic_DNA"/>
</dbReference>
<keyword evidence="2" id="KW-0732">Signal</keyword>
<dbReference type="Proteomes" id="UP001620234">
    <property type="component" value="Unassembled WGS sequence"/>
</dbReference>
<evidence type="ECO:0000256" key="1">
    <source>
        <dbReference type="SAM" id="MobiDB-lite"/>
    </source>
</evidence>
<proteinExistence type="predicted"/>
<keyword evidence="4" id="KW-1185">Reference proteome</keyword>
<accession>A0ABW8L982</accession>
<name>A0ABW8L982_9GAMM</name>
<feature type="signal peptide" evidence="2">
    <location>
        <begin position="1"/>
        <end position="22"/>
    </location>
</feature>
<dbReference type="RefSeq" id="WP_404671896.1">
    <property type="nucleotide sequence ID" value="NZ_JBJDPD010000004.1"/>
</dbReference>
<sequence length="188" mass="19237">MKTNTLSLIMGAALVLPSLAMAMPVNKTEVTPADKRVLPVDNTLQAKIEGPNGELLATQPGAVEVNNGSALGMTDTATSASVNTGKVTPADMRTTPAPNTLKAKIQGPDGELIATQPGEVELNNGSASGMTDTAAAASVNTGEVTPADMRSTPAPNTLKAKIQGPDGELIATQPGEVQLNESRRLVVR</sequence>
<feature type="chain" id="PRO_5046284104" evidence="2">
    <location>
        <begin position="23"/>
        <end position="188"/>
    </location>
</feature>
<evidence type="ECO:0000313" key="3">
    <source>
        <dbReference type="EMBL" id="MFK4000513.1"/>
    </source>
</evidence>
<gene>
    <name evidence="3" type="ORF">ACI2I3_04075</name>
</gene>
<reference evidence="3 4" key="1">
    <citation type="submission" date="2024-11" db="EMBL/GenBank/DDBJ databases">
        <title>The Natural Products Discovery Center: Release of the First 8490 Sequenced Strains for Exploring Actinobacteria Biosynthetic Diversity.</title>
        <authorList>
            <person name="Kalkreuter E."/>
            <person name="Kautsar S.A."/>
            <person name="Yang D."/>
            <person name="Bader C.D."/>
            <person name="Teijaro C.N."/>
            <person name="Fluegel L."/>
            <person name="Davis C.M."/>
            <person name="Simpson J.R."/>
            <person name="Lauterbach L."/>
            <person name="Steele A.D."/>
            <person name="Gui C."/>
            <person name="Meng S."/>
            <person name="Li G."/>
            <person name="Viehrig K."/>
            <person name="Ye F."/>
            <person name="Su P."/>
            <person name="Kiefer A.F."/>
            <person name="Nichols A."/>
            <person name="Cepeda A.J."/>
            <person name="Yan W."/>
            <person name="Fan B."/>
            <person name="Jiang Y."/>
            <person name="Adhikari A."/>
            <person name="Zheng C.-J."/>
            <person name="Schuster L."/>
            <person name="Cowan T.M."/>
            <person name="Smanski M.J."/>
            <person name="Chevrette M.G."/>
            <person name="De Carvalho L.P.S."/>
            <person name="Shen B."/>
        </authorList>
    </citation>
    <scope>NUCLEOTIDE SEQUENCE [LARGE SCALE GENOMIC DNA]</scope>
    <source>
        <strain evidence="3 4">NPDC077433</strain>
    </source>
</reference>
<protein>
    <submittedName>
        <fullName evidence="3">Uncharacterized protein</fullName>
    </submittedName>
</protein>